<dbReference type="AlphaFoldDB" id="A0A0A2WIQ6"/>
<gene>
    <name evidence="2" type="ORF">LF41_1484</name>
</gene>
<keyword evidence="3" id="KW-1185">Reference proteome</keyword>
<accession>A0A0A2WIQ6</accession>
<dbReference type="OrthoDB" id="5958403at2"/>
<dbReference type="EMBL" id="JRKJ01000021">
    <property type="protein sequence ID" value="KGQ18130.1"/>
    <property type="molecule type" value="Genomic_DNA"/>
</dbReference>
<feature type="signal peptide" evidence="1">
    <location>
        <begin position="1"/>
        <end position="24"/>
    </location>
</feature>
<dbReference type="eggNOG" id="COG4771">
    <property type="taxonomic scope" value="Bacteria"/>
</dbReference>
<sequence>MIRLPHRVLAAIAALCLSISCAYAQYSGGGLWGRAKAGDVVHIENADTGVKQDQTLAEDGKYRFERIPVGVYTITITHADGTVDPPKKARVALGTNTYVK</sequence>
<name>A0A0A2WIQ6_9GAMM</name>
<proteinExistence type="predicted"/>
<dbReference type="PATRIC" id="fig|1300345.3.peg.2555"/>
<dbReference type="PROSITE" id="PS51257">
    <property type="entry name" value="PROKAR_LIPOPROTEIN"/>
    <property type="match status" value="1"/>
</dbReference>
<keyword evidence="1" id="KW-0732">Signal</keyword>
<dbReference type="STRING" id="1300345.LF41_1484"/>
<dbReference type="Proteomes" id="UP000030518">
    <property type="component" value="Unassembled WGS sequence"/>
</dbReference>
<protein>
    <submittedName>
        <fullName evidence="2">Oar protein</fullName>
    </submittedName>
</protein>
<evidence type="ECO:0000313" key="2">
    <source>
        <dbReference type="EMBL" id="KGQ18130.1"/>
    </source>
</evidence>
<dbReference type="RefSeq" id="WP_036170486.1">
    <property type="nucleotide sequence ID" value="NZ_JRKJ01000021.1"/>
</dbReference>
<evidence type="ECO:0000256" key="1">
    <source>
        <dbReference type="SAM" id="SignalP"/>
    </source>
</evidence>
<reference evidence="2 3" key="1">
    <citation type="submission" date="2014-09" db="EMBL/GenBank/DDBJ databases">
        <title>Genome sequences of Lysobacter dokdonensis DS-58.</title>
        <authorList>
            <person name="Kim J.F."/>
            <person name="Kwak M.-J."/>
        </authorList>
    </citation>
    <scope>NUCLEOTIDE SEQUENCE [LARGE SCALE GENOMIC DNA]</scope>
    <source>
        <strain evidence="2 3">DS-58</strain>
    </source>
</reference>
<feature type="chain" id="PRO_5002007247" evidence="1">
    <location>
        <begin position="25"/>
        <end position="100"/>
    </location>
</feature>
<comment type="caution">
    <text evidence="2">The sequence shown here is derived from an EMBL/GenBank/DDBJ whole genome shotgun (WGS) entry which is preliminary data.</text>
</comment>
<evidence type="ECO:0000313" key="3">
    <source>
        <dbReference type="Proteomes" id="UP000030518"/>
    </source>
</evidence>
<organism evidence="2 3">
    <name type="scientific">Lysobacter dokdonensis DS-58</name>
    <dbReference type="NCBI Taxonomy" id="1300345"/>
    <lineage>
        <taxon>Bacteria</taxon>
        <taxon>Pseudomonadati</taxon>
        <taxon>Pseudomonadota</taxon>
        <taxon>Gammaproteobacteria</taxon>
        <taxon>Lysobacterales</taxon>
        <taxon>Lysobacteraceae</taxon>
        <taxon>Noviluteimonas</taxon>
    </lineage>
</organism>
<dbReference type="SUPFAM" id="SSF49478">
    <property type="entry name" value="Cna protein B-type domain"/>
    <property type="match status" value="1"/>
</dbReference>